<dbReference type="InterPro" id="IPR015168">
    <property type="entry name" value="SsuA/THI5"/>
</dbReference>
<dbReference type="AlphaFoldDB" id="A0A7D5H936"/>
<dbReference type="SUPFAM" id="SSF53850">
    <property type="entry name" value="Periplasmic binding protein-like II"/>
    <property type="match status" value="1"/>
</dbReference>
<dbReference type="InterPro" id="IPR006311">
    <property type="entry name" value="TAT_signal"/>
</dbReference>
<dbReference type="OrthoDB" id="206112at2157"/>
<name>A0A7D5H936_9EURY</name>
<dbReference type="PANTHER" id="PTHR31528:SF3">
    <property type="entry name" value="THIAMINE BIOSYNTHESIS PROTEIN HI_0357-RELATED"/>
    <property type="match status" value="1"/>
</dbReference>
<feature type="domain" description="SsuA/THI5-like" evidence="1">
    <location>
        <begin position="72"/>
        <end position="280"/>
    </location>
</feature>
<dbReference type="Pfam" id="PF09084">
    <property type="entry name" value="NMT1"/>
    <property type="match status" value="1"/>
</dbReference>
<dbReference type="GeneID" id="56034543"/>
<dbReference type="PANTHER" id="PTHR31528">
    <property type="entry name" value="4-AMINO-5-HYDROXYMETHYL-2-METHYLPYRIMIDINE PHOSPHATE SYNTHASE THI11-RELATED"/>
    <property type="match status" value="1"/>
</dbReference>
<dbReference type="RefSeq" id="WP_179262075.1">
    <property type="nucleotide sequence ID" value="NZ_CP058601.1"/>
</dbReference>
<dbReference type="GO" id="GO:0009228">
    <property type="term" value="P:thiamine biosynthetic process"/>
    <property type="evidence" value="ECO:0007669"/>
    <property type="project" value="InterPro"/>
</dbReference>
<proteinExistence type="predicted"/>
<reference evidence="2 3" key="1">
    <citation type="submission" date="2020-07" db="EMBL/GenBank/DDBJ databases">
        <authorList>
            <person name="Cui H."/>
        </authorList>
    </citation>
    <scope>NUCLEOTIDE SEQUENCE [LARGE SCALE GENOMIC DNA]</scope>
    <source>
        <strain evidence="2 3">YPL8</strain>
    </source>
</reference>
<evidence type="ECO:0000313" key="2">
    <source>
        <dbReference type="EMBL" id="QLG49995.1"/>
    </source>
</evidence>
<evidence type="ECO:0000259" key="1">
    <source>
        <dbReference type="Pfam" id="PF09084"/>
    </source>
</evidence>
<keyword evidence="3" id="KW-1185">Reference proteome</keyword>
<dbReference type="Proteomes" id="UP000509241">
    <property type="component" value="Chromosome"/>
</dbReference>
<dbReference type="KEGG" id="haly:HYG82_14590"/>
<organism evidence="2 3">
    <name type="scientific">Natrinema halophilum</name>
    <dbReference type="NCBI Taxonomy" id="1699371"/>
    <lineage>
        <taxon>Archaea</taxon>
        <taxon>Methanobacteriati</taxon>
        <taxon>Methanobacteriota</taxon>
        <taxon>Stenosarchaea group</taxon>
        <taxon>Halobacteria</taxon>
        <taxon>Halobacteriales</taxon>
        <taxon>Natrialbaceae</taxon>
        <taxon>Natrinema</taxon>
    </lineage>
</organism>
<protein>
    <submittedName>
        <fullName evidence="2">ABC transporter substrate-binding protein</fullName>
    </submittedName>
</protein>
<dbReference type="Gene3D" id="3.40.190.10">
    <property type="entry name" value="Periplasmic binding protein-like II"/>
    <property type="match status" value="2"/>
</dbReference>
<dbReference type="InterPro" id="IPR027939">
    <property type="entry name" value="NMT1/THI5"/>
</dbReference>
<dbReference type="PROSITE" id="PS51318">
    <property type="entry name" value="TAT"/>
    <property type="match status" value="1"/>
</dbReference>
<gene>
    <name evidence="2" type="ORF">HYG82_14590</name>
</gene>
<sequence>MSGDGKSLRRITSVLDDTLPESIDRRSFLQASAAGLVTGTLAGCLGNDGGSGPETSDTILRQPWDATPTWAFAHVGLQKGHWDDAGVTPPNVKTGENSPDTARRVGTGEEAMGHGDWASTTSGLAEGYNLQMFGNSRNRQILTFFYVKDQLAGEDDLENANVALASPFAEVTWPVYPSVVGVNPDDVGSAEFAEQEVVTGLLESGEVNAVWGSLQQLAVYQRQLDLEFGVSPLGTHADIYGYPFFANGEWISDDENVDYAVGVLEGYSKAQRWCMLNPDETLDILINEVNTALQAQERAQLEDELKVAVTLSMGEEVKQNGLGSITAGKTQETLDVVGDALVDNPGDLPSGEDLVLADIQDQAELATFDDDEYSQVKDYAGRWNEYFL</sequence>
<dbReference type="EMBL" id="CP058601">
    <property type="protein sequence ID" value="QLG49995.1"/>
    <property type="molecule type" value="Genomic_DNA"/>
</dbReference>
<accession>A0A7D5H936</accession>
<evidence type="ECO:0000313" key="3">
    <source>
        <dbReference type="Proteomes" id="UP000509241"/>
    </source>
</evidence>